<sequence>MKVGEYSLNFPSKVKIYDIINNDLIDGQRIGNQFTSKISLSNAVSPILSYANGNLMISYPFENSFQVFDLKTNSLFESTITSLIHPNTKEIQYVEKDELNEFVSKIKAWNNDITFGPIYWDEQNQVYYRLVKGVSKSLNPFDGKVFLSLFDSNFSLIQEEQVTEYASNLSFEYFKSNKEIWIKKVSTAEEELVYHTVSLSK</sequence>
<dbReference type="EMBL" id="LJXT01000090">
    <property type="protein sequence ID" value="KPQ13445.1"/>
    <property type="molecule type" value="Genomic_DNA"/>
</dbReference>
<dbReference type="Pfam" id="PF13970">
    <property type="entry name" value="DUF4221"/>
    <property type="match status" value="1"/>
</dbReference>
<dbReference type="Proteomes" id="UP000050421">
    <property type="component" value="Unassembled WGS sequence"/>
</dbReference>
<reference evidence="1 2" key="1">
    <citation type="submission" date="2015-09" db="EMBL/GenBank/DDBJ databases">
        <title>Identification and resolution of microdiversity through metagenomic sequencing of parallel consortia.</title>
        <authorList>
            <person name="Nelson W.C."/>
            <person name="Romine M.F."/>
            <person name="Lindemann S.R."/>
        </authorList>
    </citation>
    <scope>NUCLEOTIDE SEQUENCE [LARGE SCALE GENOMIC DNA]</scope>
    <source>
        <strain evidence="1">HL-49</strain>
    </source>
</reference>
<dbReference type="InterPro" id="IPR025316">
    <property type="entry name" value="DUF4221"/>
</dbReference>
<evidence type="ECO:0000313" key="1">
    <source>
        <dbReference type="EMBL" id="KPQ13445.1"/>
    </source>
</evidence>
<gene>
    <name evidence="1" type="ORF">HLUCCX10_13070</name>
</gene>
<accession>A0A0P7XZT7</accession>
<organism evidence="1 2">
    <name type="scientific">Algoriphagus marincola HL-49</name>
    <dbReference type="NCBI Taxonomy" id="1305737"/>
    <lineage>
        <taxon>Bacteria</taxon>
        <taxon>Pseudomonadati</taxon>
        <taxon>Bacteroidota</taxon>
        <taxon>Cytophagia</taxon>
        <taxon>Cytophagales</taxon>
        <taxon>Cyclobacteriaceae</taxon>
        <taxon>Algoriphagus</taxon>
    </lineage>
</organism>
<evidence type="ECO:0000313" key="2">
    <source>
        <dbReference type="Proteomes" id="UP000050421"/>
    </source>
</evidence>
<protein>
    <submittedName>
        <fullName evidence="1">Uncharacterized protein</fullName>
    </submittedName>
</protein>
<dbReference type="OrthoDB" id="815576at2"/>
<dbReference type="AlphaFoldDB" id="A0A0P7XZT7"/>
<dbReference type="PATRIC" id="fig|1305737.6.peg.3271"/>
<name>A0A0P7XZT7_9BACT</name>
<proteinExistence type="predicted"/>
<comment type="caution">
    <text evidence="1">The sequence shown here is derived from an EMBL/GenBank/DDBJ whole genome shotgun (WGS) entry which is preliminary data.</text>
</comment>